<evidence type="ECO:0000256" key="5">
    <source>
        <dbReference type="RuleBase" id="RU003345"/>
    </source>
</evidence>
<dbReference type="FunFam" id="3.40.605.10:FF:000004">
    <property type="entry name" value="Aldehyde dehydrogenase"/>
    <property type="match status" value="1"/>
</dbReference>
<evidence type="ECO:0000256" key="1">
    <source>
        <dbReference type="ARBA" id="ARBA00009986"/>
    </source>
</evidence>
<dbReference type="PANTHER" id="PTHR43570">
    <property type="entry name" value="ALDEHYDE DEHYDROGENASE"/>
    <property type="match status" value="1"/>
</dbReference>
<dbReference type="FunFam" id="3.40.309.10:FF:000025">
    <property type="entry name" value="Aldehyde dehydrogenase"/>
    <property type="match status" value="1"/>
</dbReference>
<dbReference type="GO" id="GO:0005737">
    <property type="term" value="C:cytoplasm"/>
    <property type="evidence" value="ECO:0007669"/>
    <property type="project" value="TreeGrafter"/>
</dbReference>
<comment type="caution">
    <text evidence="8">The sequence shown here is derived from an EMBL/GenBank/DDBJ whole genome shotgun (WGS) entry which is preliminary data.</text>
</comment>
<feature type="compositionally biased region" description="Low complexity" evidence="6">
    <location>
        <begin position="71"/>
        <end position="85"/>
    </location>
</feature>
<dbReference type="GeneID" id="93651876"/>
<gene>
    <name evidence="8" type="ORF">I9W82_003247</name>
</gene>
<name>A0A8H8DC30_9ASCO</name>
<feature type="compositionally biased region" description="Low complexity" evidence="6">
    <location>
        <begin position="111"/>
        <end position="126"/>
    </location>
</feature>
<feature type="compositionally biased region" description="Polar residues" evidence="6">
    <location>
        <begin position="100"/>
        <end position="110"/>
    </location>
</feature>
<evidence type="ECO:0000256" key="6">
    <source>
        <dbReference type="SAM" id="MobiDB-lite"/>
    </source>
</evidence>
<feature type="compositionally biased region" description="Basic and acidic residues" evidence="6">
    <location>
        <begin position="86"/>
        <end position="97"/>
    </location>
</feature>
<dbReference type="EMBL" id="JAEOAQ010000003">
    <property type="protein sequence ID" value="KAG5419480.1"/>
    <property type="molecule type" value="Genomic_DNA"/>
</dbReference>
<dbReference type="RefSeq" id="XP_067548596.1">
    <property type="nucleotide sequence ID" value="XM_067692192.1"/>
</dbReference>
<dbReference type="InterPro" id="IPR029510">
    <property type="entry name" value="Ald_DH_CS_GLU"/>
</dbReference>
<feature type="region of interest" description="Disordered" evidence="6">
    <location>
        <begin position="1"/>
        <end position="141"/>
    </location>
</feature>
<dbReference type="PANTHER" id="PTHR43570:SF16">
    <property type="entry name" value="ALDEHYDE DEHYDROGENASE TYPE III, ISOFORM Q"/>
    <property type="match status" value="1"/>
</dbReference>
<dbReference type="AlphaFoldDB" id="A0A8H8DC30"/>
<comment type="similarity">
    <text evidence="1 5">Belongs to the aldehyde dehydrogenase family.</text>
</comment>
<evidence type="ECO:0000313" key="8">
    <source>
        <dbReference type="EMBL" id="KAG5419480.1"/>
    </source>
</evidence>
<dbReference type="Gene3D" id="3.40.605.10">
    <property type="entry name" value="Aldehyde Dehydrogenase, Chain A, domain 1"/>
    <property type="match status" value="1"/>
</dbReference>
<dbReference type="InterPro" id="IPR016163">
    <property type="entry name" value="Ald_DH_C"/>
</dbReference>
<dbReference type="InterPro" id="IPR016161">
    <property type="entry name" value="Ald_DH/histidinol_DH"/>
</dbReference>
<dbReference type="PROSITE" id="PS00070">
    <property type="entry name" value="ALDEHYDE_DEHYDR_CYS"/>
    <property type="match status" value="1"/>
</dbReference>
<dbReference type="Pfam" id="PF00171">
    <property type="entry name" value="Aldedh"/>
    <property type="match status" value="1"/>
</dbReference>
<evidence type="ECO:0000256" key="3">
    <source>
        <dbReference type="ARBA" id="ARBA00023027"/>
    </source>
</evidence>
<evidence type="ECO:0000313" key="9">
    <source>
        <dbReference type="Proteomes" id="UP000669133"/>
    </source>
</evidence>
<dbReference type="Gene3D" id="3.40.309.10">
    <property type="entry name" value="Aldehyde Dehydrogenase, Chain A, domain 2"/>
    <property type="match status" value="1"/>
</dbReference>
<evidence type="ECO:0000256" key="4">
    <source>
        <dbReference type="PROSITE-ProRule" id="PRU10007"/>
    </source>
</evidence>
<keyword evidence="9" id="KW-1185">Reference proteome</keyword>
<dbReference type="PROSITE" id="PS00687">
    <property type="entry name" value="ALDEHYDE_DEHYDR_GLU"/>
    <property type="match status" value="1"/>
</dbReference>
<dbReference type="InterPro" id="IPR016162">
    <property type="entry name" value="Ald_DH_N"/>
</dbReference>
<dbReference type="GO" id="GO:0004029">
    <property type="term" value="F:aldehyde dehydrogenase (NAD+) activity"/>
    <property type="evidence" value="ECO:0007669"/>
    <property type="project" value="TreeGrafter"/>
</dbReference>
<proteinExistence type="inferred from homology"/>
<feature type="domain" description="Aldehyde dehydrogenase" evidence="7">
    <location>
        <begin position="156"/>
        <end position="592"/>
    </location>
</feature>
<feature type="compositionally biased region" description="Polar residues" evidence="6">
    <location>
        <begin position="48"/>
        <end position="61"/>
    </location>
</feature>
<dbReference type="InterPro" id="IPR015590">
    <property type="entry name" value="Aldehyde_DH_dom"/>
</dbReference>
<dbReference type="CDD" id="cd07135">
    <property type="entry name" value="ALDH_F14-YMR110C"/>
    <property type="match status" value="1"/>
</dbReference>
<dbReference type="SUPFAM" id="SSF53720">
    <property type="entry name" value="ALDH-like"/>
    <property type="match status" value="1"/>
</dbReference>
<protein>
    <submittedName>
        <fullName evidence="8">HFD1</fullName>
    </submittedName>
</protein>
<keyword evidence="3" id="KW-0520">NAD</keyword>
<keyword evidence="2 5" id="KW-0560">Oxidoreductase</keyword>
<evidence type="ECO:0000259" key="7">
    <source>
        <dbReference type="Pfam" id="PF00171"/>
    </source>
</evidence>
<evidence type="ECO:0000256" key="2">
    <source>
        <dbReference type="ARBA" id="ARBA00023002"/>
    </source>
</evidence>
<feature type="compositionally biased region" description="Low complexity" evidence="6">
    <location>
        <begin position="8"/>
        <end position="38"/>
    </location>
</feature>
<dbReference type="OrthoDB" id="440325at2759"/>
<dbReference type="InterPro" id="IPR012394">
    <property type="entry name" value="Aldehyde_DH_NAD(P)"/>
</dbReference>
<dbReference type="InterPro" id="IPR016160">
    <property type="entry name" value="Ald_DH_CS_CYS"/>
</dbReference>
<sequence length="667" mass="72698">MSKSTKPGSSNANANGNANANAKPTSQQQTQKQSTTQKHAAAQPPSQPNGGNAKVNQTPKASSIPAPHLDSVGLSSPESSASSPRSRGDSSPLEHRISIKRSSQTSTLADQASGKSTQTSSTQATKVAPTPPEVKSTTTASDGFEYKYTELSEIPAGVQKVTDGFFTGKTHSLQFRLNQLRNLYFAIKDHQKEICDALELDFARSPSETKNYEISTGLNELLFTMTQLHKWAKPEAVTDLPVNLMTNPVYIQKIPLGVVLVISAFNYPLFVSISPIVGAIAGGNTVVFKPSELTPRFSKLFTELLTKALDPDILFVVNGAIPETTKLLEQKFDKIIYTGNGMVGKIIAKKAAENLTPVVLELGGKSPAIILDDISDKDLATAARRITWGRFANAGQTCIGVDYVLIAESKRAKFVAEIKKVIEKELYPGVDKYDKNFTHMIHTRAFDRMVKIIKETKGDIITGGDYDADSKYVAPTVIDNAAWTDASMQQEIFGPILPILSYTNINDACKEIIRQHDTPLAAYIFTGGYTSAEKNPQLATIKQSIRSGGLIVNDVLMHIALHNAPFGGIGQSGYGSYHGKFSYRTFTHERTVIEQPLNNDWMLDSRYPPFTPAKDRLMTKGLASYGGRVWFGEKGDVKIDGPSTFFKTWTTTAGLIGMVGELIRSKM</sequence>
<organism evidence="8 9">
    <name type="scientific">Candida metapsilosis</name>
    <dbReference type="NCBI Taxonomy" id="273372"/>
    <lineage>
        <taxon>Eukaryota</taxon>
        <taxon>Fungi</taxon>
        <taxon>Dikarya</taxon>
        <taxon>Ascomycota</taxon>
        <taxon>Saccharomycotina</taxon>
        <taxon>Pichiomycetes</taxon>
        <taxon>Debaryomycetaceae</taxon>
        <taxon>Candida/Lodderomyces clade</taxon>
        <taxon>Candida</taxon>
    </lineage>
</organism>
<reference evidence="8 9" key="1">
    <citation type="submission" date="2020-12" db="EMBL/GenBank/DDBJ databases">
        <title>Effect of drift, selection, and recombination on the evolution of hybrid genomes in Candida yeast pathogens.</title>
        <authorList>
            <person name="Mixao V."/>
            <person name="Ksiezopolska E."/>
            <person name="Saus E."/>
            <person name="Boekhout T."/>
            <person name="Gacser A."/>
            <person name="Gabaldon T."/>
        </authorList>
    </citation>
    <scope>NUCLEOTIDE SEQUENCE [LARGE SCALE GENOMIC DNA]</scope>
    <source>
        <strain evidence="8 9">BP57</strain>
    </source>
</reference>
<feature type="active site" evidence="4">
    <location>
        <position position="361"/>
    </location>
</feature>
<dbReference type="Proteomes" id="UP000669133">
    <property type="component" value="Unassembled WGS sequence"/>
</dbReference>
<accession>A0A8H8DC30</accession>
<dbReference type="GO" id="GO:0006081">
    <property type="term" value="P:aldehyde metabolic process"/>
    <property type="evidence" value="ECO:0007669"/>
    <property type="project" value="InterPro"/>
</dbReference>